<dbReference type="InterPro" id="IPR009072">
    <property type="entry name" value="Histone-fold"/>
</dbReference>
<dbReference type="AlphaFoldDB" id="A0A816KA38"/>
<dbReference type="SUPFAM" id="SSF47113">
    <property type="entry name" value="Histone-fold"/>
    <property type="match status" value="1"/>
</dbReference>
<reference evidence="4" key="1">
    <citation type="submission" date="2021-01" db="EMBL/GenBank/DDBJ databases">
        <authorList>
            <consortium name="Genoscope - CEA"/>
            <person name="William W."/>
        </authorList>
    </citation>
    <scope>NUCLEOTIDE SEQUENCE</scope>
</reference>
<dbReference type="GO" id="GO:0003677">
    <property type="term" value="F:DNA binding"/>
    <property type="evidence" value="ECO:0007669"/>
    <property type="project" value="InterPro"/>
</dbReference>
<gene>
    <name evidence="4" type="ORF">DARMORV10_C02P04770.1</name>
</gene>
<evidence type="ECO:0000256" key="1">
    <source>
        <dbReference type="ARBA" id="ARBA00010343"/>
    </source>
</evidence>
<dbReference type="InterPro" id="IPR007125">
    <property type="entry name" value="H2A/H2B/H3"/>
</dbReference>
<dbReference type="PANTHER" id="PTHR11426">
    <property type="entry name" value="HISTONE H3"/>
    <property type="match status" value="1"/>
</dbReference>
<dbReference type="SMART" id="SM00428">
    <property type="entry name" value="H3"/>
    <property type="match status" value="1"/>
</dbReference>
<keyword evidence="2" id="KW-0007">Acetylation</keyword>
<dbReference type="Pfam" id="PF00125">
    <property type="entry name" value="Histone"/>
    <property type="match status" value="1"/>
</dbReference>
<feature type="domain" description="Core Histone H2A/H2B/H3" evidence="3">
    <location>
        <begin position="114"/>
        <end position="152"/>
    </location>
</feature>
<organism evidence="4">
    <name type="scientific">Brassica napus</name>
    <name type="common">Rape</name>
    <dbReference type="NCBI Taxonomy" id="3708"/>
    <lineage>
        <taxon>Eukaryota</taxon>
        <taxon>Viridiplantae</taxon>
        <taxon>Streptophyta</taxon>
        <taxon>Embryophyta</taxon>
        <taxon>Tracheophyta</taxon>
        <taxon>Spermatophyta</taxon>
        <taxon>Magnoliopsida</taxon>
        <taxon>eudicotyledons</taxon>
        <taxon>Gunneridae</taxon>
        <taxon>Pentapetalae</taxon>
        <taxon>rosids</taxon>
        <taxon>malvids</taxon>
        <taxon>Brassicales</taxon>
        <taxon>Brassicaceae</taxon>
        <taxon>Brassiceae</taxon>
        <taxon>Brassica</taxon>
    </lineage>
</organism>
<evidence type="ECO:0000259" key="3">
    <source>
        <dbReference type="Pfam" id="PF00125"/>
    </source>
</evidence>
<proteinExistence type="inferred from homology"/>
<dbReference type="Gene3D" id="1.10.20.10">
    <property type="entry name" value="Histone, subunit A"/>
    <property type="match status" value="1"/>
</dbReference>
<evidence type="ECO:0000256" key="2">
    <source>
        <dbReference type="ARBA" id="ARBA00022990"/>
    </source>
</evidence>
<name>A0A816KA38_BRANA</name>
<dbReference type="Proteomes" id="UP001295469">
    <property type="component" value="Chromosome C02"/>
</dbReference>
<dbReference type="EMBL" id="HG994366">
    <property type="protein sequence ID" value="CAF1882622.1"/>
    <property type="molecule type" value="Genomic_DNA"/>
</dbReference>
<comment type="similarity">
    <text evidence="1">Belongs to the histone H3 family.</text>
</comment>
<sequence length="157" mass="17780">MDEQQSIWFMINECGSNLVHVMSDQIGVGFGTLLLIIGPEPNLSIGYYKTQPRTQGQETRLTNQWFSKPSLHEKKHKSPRHRSIQQLNQCQANTQIATSVITIINQIHTVKSSLIEAAEAYLVGLFEDTNLCAIHAKRVTIMPKDIQLARRIRGERA</sequence>
<dbReference type="GO" id="GO:0000786">
    <property type="term" value="C:nucleosome"/>
    <property type="evidence" value="ECO:0007669"/>
    <property type="project" value="InterPro"/>
</dbReference>
<dbReference type="GO" id="GO:0046982">
    <property type="term" value="F:protein heterodimerization activity"/>
    <property type="evidence" value="ECO:0007669"/>
    <property type="project" value="InterPro"/>
</dbReference>
<dbReference type="PRINTS" id="PR00622">
    <property type="entry name" value="HISTONEH3"/>
</dbReference>
<dbReference type="GO" id="GO:0030527">
    <property type="term" value="F:structural constituent of chromatin"/>
    <property type="evidence" value="ECO:0007669"/>
    <property type="project" value="InterPro"/>
</dbReference>
<evidence type="ECO:0000313" key="4">
    <source>
        <dbReference type="EMBL" id="CAF1882622.1"/>
    </source>
</evidence>
<accession>A0A816KA38</accession>
<dbReference type="InterPro" id="IPR000164">
    <property type="entry name" value="Histone_H3/CENP-A"/>
</dbReference>
<protein>
    <submittedName>
        <fullName evidence="4">(rape) hypothetical protein</fullName>
    </submittedName>
</protein>